<comment type="caution">
    <text evidence="2">The sequence shown here is derived from an EMBL/GenBank/DDBJ whole genome shotgun (WGS) entry which is preliminary data.</text>
</comment>
<evidence type="ECO:0000256" key="1">
    <source>
        <dbReference type="SAM" id="MobiDB-lite"/>
    </source>
</evidence>
<dbReference type="EMBL" id="PGOL01004023">
    <property type="protein sequence ID" value="PKI38788.1"/>
    <property type="molecule type" value="Genomic_DNA"/>
</dbReference>
<evidence type="ECO:0000313" key="3">
    <source>
        <dbReference type="Proteomes" id="UP000233551"/>
    </source>
</evidence>
<dbReference type="AlphaFoldDB" id="A0A2I0I495"/>
<sequence>MSFSGWLSRDYQRDKGVIIFILGRSLDTSVHLNGQVTWAQQATRHASMGVPKAVPPRWSKSSGAAGGAPNFAAAECAFRV</sequence>
<feature type="region of interest" description="Disordered" evidence="1">
    <location>
        <begin position="49"/>
        <end position="68"/>
    </location>
</feature>
<organism evidence="2 3">
    <name type="scientific">Punica granatum</name>
    <name type="common">Pomegranate</name>
    <dbReference type="NCBI Taxonomy" id="22663"/>
    <lineage>
        <taxon>Eukaryota</taxon>
        <taxon>Viridiplantae</taxon>
        <taxon>Streptophyta</taxon>
        <taxon>Embryophyta</taxon>
        <taxon>Tracheophyta</taxon>
        <taxon>Spermatophyta</taxon>
        <taxon>Magnoliopsida</taxon>
        <taxon>eudicotyledons</taxon>
        <taxon>Gunneridae</taxon>
        <taxon>Pentapetalae</taxon>
        <taxon>rosids</taxon>
        <taxon>malvids</taxon>
        <taxon>Myrtales</taxon>
        <taxon>Lythraceae</taxon>
        <taxon>Punica</taxon>
    </lineage>
</organism>
<dbReference type="Proteomes" id="UP000233551">
    <property type="component" value="Unassembled WGS sequence"/>
</dbReference>
<protein>
    <submittedName>
        <fullName evidence="2">Uncharacterized protein</fullName>
    </submittedName>
</protein>
<evidence type="ECO:0000313" key="2">
    <source>
        <dbReference type="EMBL" id="PKI38788.1"/>
    </source>
</evidence>
<keyword evidence="3" id="KW-1185">Reference proteome</keyword>
<accession>A0A2I0I495</accession>
<gene>
    <name evidence="2" type="ORF">CRG98_040829</name>
</gene>
<reference evidence="2 3" key="1">
    <citation type="submission" date="2017-11" db="EMBL/GenBank/DDBJ databases">
        <title>De-novo sequencing of pomegranate (Punica granatum L.) genome.</title>
        <authorList>
            <person name="Akparov Z."/>
            <person name="Amiraslanov A."/>
            <person name="Hajiyeva S."/>
            <person name="Abbasov M."/>
            <person name="Kaur K."/>
            <person name="Hamwieh A."/>
            <person name="Solovyev V."/>
            <person name="Salamov A."/>
            <person name="Braich B."/>
            <person name="Kosarev P."/>
            <person name="Mahmoud A."/>
            <person name="Hajiyev E."/>
            <person name="Babayeva S."/>
            <person name="Izzatullayeva V."/>
            <person name="Mammadov A."/>
            <person name="Mammadov A."/>
            <person name="Sharifova S."/>
            <person name="Ojaghi J."/>
            <person name="Eynullazada K."/>
            <person name="Bayramov B."/>
            <person name="Abdulazimova A."/>
            <person name="Shahmuradov I."/>
        </authorList>
    </citation>
    <scope>NUCLEOTIDE SEQUENCE [LARGE SCALE GENOMIC DNA]</scope>
    <source>
        <strain evidence="3">cv. AG2017</strain>
        <tissue evidence="2">Leaf</tissue>
    </source>
</reference>
<proteinExistence type="predicted"/>
<name>A0A2I0I495_PUNGR</name>